<feature type="domain" description="Hemerythrin-like" evidence="1">
    <location>
        <begin position="11"/>
        <end position="124"/>
    </location>
</feature>
<dbReference type="PANTHER" id="PTHR35585">
    <property type="entry name" value="HHE DOMAIN PROTEIN (AFU_ORTHOLOGUE AFUA_4G00730)"/>
    <property type="match status" value="1"/>
</dbReference>
<dbReference type="Proteomes" id="UP000295345">
    <property type="component" value="Unassembled WGS sequence"/>
</dbReference>
<organism evidence="2 3">
    <name type="scientific">Streptomyces hainanensis</name>
    <dbReference type="NCBI Taxonomy" id="402648"/>
    <lineage>
        <taxon>Bacteria</taxon>
        <taxon>Bacillati</taxon>
        <taxon>Actinomycetota</taxon>
        <taxon>Actinomycetes</taxon>
        <taxon>Kitasatosporales</taxon>
        <taxon>Streptomycetaceae</taxon>
        <taxon>Streptomyces</taxon>
    </lineage>
</organism>
<evidence type="ECO:0000259" key="1">
    <source>
        <dbReference type="Pfam" id="PF01814"/>
    </source>
</evidence>
<dbReference type="RefSeq" id="WP_132821236.1">
    <property type="nucleotide sequence ID" value="NZ_SMKI01000444.1"/>
</dbReference>
<dbReference type="OrthoDB" id="3212362at2"/>
<accession>A0A4R4SRW2</accession>
<evidence type="ECO:0000313" key="3">
    <source>
        <dbReference type="Proteomes" id="UP000295345"/>
    </source>
</evidence>
<protein>
    <submittedName>
        <fullName evidence="2">Hemerythrin domain-containing protein</fullName>
    </submittedName>
</protein>
<gene>
    <name evidence="2" type="ORF">E1283_29570</name>
</gene>
<proteinExistence type="predicted"/>
<dbReference type="PANTHER" id="PTHR35585:SF1">
    <property type="entry name" value="HHE DOMAIN PROTEIN (AFU_ORTHOLOGUE AFUA_4G00730)"/>
    <property type="match status" value="1"/>
</dbReference>
<name>A0A4R4SRW2_9ACTN</name>
<dbReference type="EMBL" id="SMKI01000444">
    <property type="protein sequence ID" value="TDC66681.1"/>
    <property type="molecule type" value="Genomic_DNA"/>
</dbReference>
<keyword evidence="3" id="KW-1185">Reference proteome</keyword>
<dbReference type="InterPro" id="IPR012312">
    <property type="entry name" value="Hemerythrin-like"/>
</dbReference>
<feature type="non-terminal residue" evidence="2">
    <location>
        <position position="154"/>
    </location>
</feature>
<evidence type="ECO:0000313" key="2">
    <source>
        <dbReference type="EMBL" id="TDC66681.1"/>
    </source>
</evidence>
<dbReference type="Pfam" id="PF01814">
    <property type="entry name" value="Hemerythrin"/>
    <property type="match status" value="1"/>
</dbReference>
<comment type="caution">
    <text evidence="2">The sequence shown here is derived from an EMBL/GenBank/DDBJ whole genome shotgun (WGS) entry which is preliminary data.</text>
</comment>
<dbReference type="AlphaFoldDB" id="A0A4R4SRW2"/>
<reference evidence="2 3" key="1">
    <citation type="submission" date="2019-03" db="EMBL/GenBank/DDBJ databases">
        <title>Draft genome sequences of novel Actinobacteria.</title>
        <authorList>
            <person name="Sahin N."/>
            <person name="Ay H."/>
            <person name="Saygin H."/>
        </authorList>
    </citation>
    <scope>NUCLEOTIDE SEQUENCE [LARGE SCALE GENOMIC DNA]</scope>
    <source>
        <strain evidence="2 3">DSM 41900</strain>
    </source>
</reference>
<sequence length="154" mass="17458">MTASARQDDDVIDMLIDQHAHIRELFTDVKGARGASRQRAFEELRALLAVHETAEEMILRPVAAATAGELEADTRNLEEQDANRTLVLLERMDVDSAEFDRTFLDFELAVLRHAEREEHEEFPAVRAGRSIEERREMGARLRAAVGCSMPRWAA</sequence>